<evidence type="ECO:0008006" key="4">
    <source>
        <dbReference type="Google" id="ProtNLM"/>
    </source>
</evidence>
<evidence type="ECO:0000313" key="3">
    <source>
        <dbReference type="Proteomes" id="UP000282926"/>
    </source>
</evidence>
<dbReference type="RefSeq" id="WP_127780341.1">
    <property type="nucleotide sequence ID" value="NZ_SADD01000005.1"/>
</dbReference>
<dbReference type="PROSITE" id="PS51257">
    <property type="entry name" value="PROKAR_LIPOPROTEIN"/>
    <property type="match status" value="1"/>
</dbReference>
<dbReference type="Proteomes" id="UP000282926">
    <property type="component" value="Unassembled WGS sequence"/>
</dbReference>
<evidence type="ECO:0000256" key="1">
    <source>
        <dbReference type="SAM" id="MobiDB-lite"/>
    </source>
</evidence>
<sequence>MFRTSFVTILFCWVAIALVSCVEATGTSRLKLEPRQLELEAAPGQSHVVRIVIENQRDHTQTYALGASTPHVVPSPSRVTLPGYTSAEVKVEVRCPTSPGGYTHELEVRALHQGSLDVLPITMMCVSPETQHATLRVGLNGLPEGVATPAMLLAPTGERIPLKADTNPHSLPPGSYRLRVPDIAAAGKRFVPDLREVDVQLLPGGLHEVVLSFVPAPGEQAAKVQVSPQGLPDGASMTIALRAANGAAIALSPDRVVEGLPAGTYTLTYSWAHGTLPEGSPWLGRPLPAQHILELTERSRIELRPTFVDARTITSSLDRGEDSLRRAIAEALDGTTLYLPDTLDPLVLEDVILIDKDLVVVGSGPKHSVLTTHAQTGAFNVEAGHTLTLARLTLQNAASPDAPAIHSQGHVELYDVGFQNNVSERAPAALAVQASLIANDLIMVGNRSAQSTGGIWVGPDGLAMVSHLQAIDNQGRHGGAIANEGELMLADGQFTLNQADEGGAVYNTGRLRGERLSLWYNRTRAMAGPGGAISSRTYAHLSHTTFGSNLARVGGALSTRGDVTIAWATFYANLADRAPDTHATSEASLRIEGSLFFRKSVDNINYENSTHSSERFNVTVDPDTARIGYRQGLADTVLPADVAPLSATTLAPEHCALLRSSPTTLDQLGTPRPPSSHCTPGAIEPFFSPPLIDTLNPGLRASTPHTGLFLSHQGQTYHFQNAFRREHPLHLAGGHLRTRFAPSQRICHASVLVTSPTEVLPTLSMATTPATQPATASPLGQGRWRYELFSPTPISELHLTTNASDLAILEIQASDRGCTSPPTLDTLPPPSNLPEDSPSPP</sequence>
<evidence type="ECO:0000313" key="2">
    <source>
        <dbReference type="EMBL" id="RVU44164.1"/>
    </source>
</evidence>
<organism evidence="2 3">
    <name type="scientific">Lujinxingia sediminis</name>
    <dbReference type="NCBI Taxonomy" id="2480984"/>
    <lineage>
        <taxon>Bacteria</taxon>
        <taxon>Deltaproteobacteria</taxon>
        <taxon>Bradymonadales</taxon>
        <taxon>Lujinxingiaceae</taxon>
        <taxon>Lujinxingia</taxon>
    </lineage>
</organism>
<keyword evidence="3" id="KW-1185">Reference proteome</keyword>
<dbReference type="SUPFAM" id="SSF51126">
    <property type="entry name" value="Pectin lyase-like"/>
    <property type="match status" value="1"/>
</dbReference>
<accession>A0ABY0CST7</accession>
<feature type="compositionally biased region" description="Pro residues" evidence="1">
    <location>
        <begin position="827"/>
        <end position="841"/>
    </location>
</feature>
<name>A0ABY0CST7_9DELT</name>
<gene>
    <name evidence="2" type="ORF">EA187_11495</name>
</gene>
<dbReference type="InterPro" id="IPR011050">
    <property type="entry name" value="Pectin_lyase_fold/virulence"/>
</dbReference>
<protein>
    <recommendedName>
        <fullName evidence="4">CSLREA domain-containing protein</fullName>
    </recommendedName>
</protein>
<dbReference type="EMBL" id="SADD01000005">
    <property type="protein sequence ID" value="RVU44164.1"/>
    <property type="molecule type" value="Genomic_DNA"/>
</dbReference>
<reference evidence="2 3" key="1">
    <citation type="submission" date="2019-01" db="EMBL/GenBank/DDBJ databases">
        <title>Lujinxingia litoralis gen. nov., sp. nov. and Lujinxingia sediminis gen. nov., sp. nov., new members in the order Bradymonadales, isolated from coastal sediment.</title>
        <authorList>
            <person name="Li C.-M."/>
        </authorList>
    </citation>
    <scope>NUCLEOTIDE SEQUENCE [LARGE SCALE GENOMIC DNA]</scope>
    <source>
        <strain evidence="2 3">SEH01</strain>
    </source>
</reference>
<feature type="region of interest" description="Disordered" evidence="1">
    <location>
        <begin position="814"/>
        <end position="841"/>
    </location>
</feature>
<comment type="caution">
    <text evidence="2">The sequence shown here is derived from an EMBL/GenBank/DDBJ whole genome shotgun (WGS) entry which is preliminary data.</text>
</comment>
<proteinExistence type="predicted"/>